<evidence type="ECO:0000313" key="8">
    <source>
        <dbReference type="Proteomes" id="UP000564644"/>
    </source>
</evidence>
<protein>
    <submittedName>
        <fullName evidence="7">D-2-hydroxyacid dehydrogenase</fullName>
    </submittedName>
</protein>
<sequence length="318" mass="34597">MRTLVCLFGFTPEQEKEIAAAAPGWKAVFAKPSDIDAALLREAEVVCGWHAVVENALAGGGDSRLRWVQTGSAGVDNVPLTELEKLGVTVTTASGVHPGPMAETAFAMLLSFTRNLHLSVRKQTERKWERFENYGELRGRTIGIVGAGQIGSEVARLAQAFGMRTLGVRRSGAAAAFFDRMTAMDGLDDVLAESDIVVNILPGTPETQRLFDAQRFARMKPDALFVNIGRGSSVDTDALVDALREGRLGGAGLDVFDPEPLPADHPLWEMDNVIVMPHIGGMTDHYKDRLAALFIENLQDYLKNGAPSRNVVDYRLSY</sequence>
<keyword evidence="2 4" id="KW-0560">Oxidoreductase</keyword>
<evidence type="ECO:0000256" key="4">
    <source>
        <dbReference type="RuleBase" id="RU003719"/>
    </source>
</evidence>
<accession>A0A7X0SRA2</accession>
<dbReference type="PANTHER" id="PTHR43333:SF1">
    <property type="entry name" value="D-ISOMER SPECIFIC 2-HYDROXYACID DEHYDROGENASE NAD-BINDING DOMAIN-CONTAINING PROTEIN"/>
    <property type="match status" value="1"/>
</dbReference>
<dbReference type="SUPFAM" id="SSF51735">
    <property type="entry name" value="NAD(P)-binding Rossmann-fold domains"/>
    <property type="match status" value="1"/>
</dbReference>
<dbReference type="EMBL" id="JACJVO010000020">
    <property type="protein sequence ID" value="MBB6732438.1"/>
    <property type="molecule type" value="Genomic_DNA"/>
</dbReference>
<feature type="domain" description="D-isomer specific 2-hydroxyacid dehydrogenase NAD-binding" evidence="6">
    <location>
        <begin position="106"/>
        <end position="280"/>
    </location>
</feature>
<dbReference type="SUPFAM" id="SSF52283">
    <property type="entry name" value="Formate/glycerate dehydrogenase catalytic domain-like"/>
    <property type="match status" value="1"/>
</dbReference>
<name>A0A7X0SRA2_9BACL</name>
<dbReference type="PANTHER" id="PTHR43333">
    <property type="entry name" value="2-HACID_DH_C DOMAIN-CONTAINING PROTEIN"/>
    <property type="match status" value="1"/>
</dbReference>
<dbReference type="GO" id="GO:0051287">
    <property type="term" value="F:NAD binding"/>
    <property type="evidence" value="ECO:0007669"/>
    <property type="project" value="InterPro"/>
</dbReference>
<dbReference type="Pfam" id="PF02826">
    <property type="entry name" value="2-Hacid_dh_C"/>
    <property type="match status" value="1"/>
</dbReference>
<evidence type="ECO:0000259" key="5">
    <source>
        <dbReference type="Pfam" id="PF00389"/>
    </source>
</evidence>
<evidence type="ECO:0000256" key="1">
    <source>
        <dbReference type="ARBA" id="ARBA00005854"/>
    </source>
</evidence>
<dbReference type="CDD" id="cd05300">
    <property type="entry name" value="2-Hacid_dh_1"/>
    <property type="match status" value="1"/>
</dbReference>
<comment type="similarity">
    <text evidence="1 4">Belongs to the D-isomer specific 2-hydroxyacid dehydrogenase family.</text>
</comment>
<dbReference type="InterPro" id="IPR006139">
    <property type="entry name" value="D-isomer_2_OHA_DH_cat_dom"/>
</dbReference>
<gene>
    <name evidence="7" type="ORF">H7C18_16070</name>
</gene>
<reference evidence="7 8" key="1">
    <citation type="submission" date="2020-08" db="EMBL/GenBank/DDBJ databases">
        <title>Cohnella phylogeny.</title>
        <authorList>
            <person name="Dunlap C."/>
        </authorList>
    </citation>
    <scope>NUCLEOTIDE SEQUENCE [LARGE SCALE GENOMIC DNA]</scope>
    <source>
        <strain evidence="7 8">CBP 2801</strain>
    </source>
</reference>
<keyword evidence="8" id="KW-1185">Reference proteome</keyword>
<evidence type="ECO:0000313" key="7">
    <source>
        <dbReference type="EMBL" id="MBB6732438.1"/>
    </source>
</evidence>
<keyword evidence="3" id="KW-0520">NAD</keyword>
<dbReference type="InterPro" id="IPR006140">
    <property type="entry name" value="D-isomer_DH_NAD-bd"/>
</dbReference>
<organism evidence="7 8">
    <name type="scientific">Cohnella zeiphila</name>
    <dbReference type="NCBI Taxonomy" id="2761120"/>
    <lineage>
        <taxon>Bacteria</taxon>
        <taxon>Bacillati</taxon>
        <taxon>Bacillota</taxon>
        <taxon>Bacilli</taxon>
        <taxon>Bacillales</taxon>
        <taxon>Paenibacillaceae</taxon>
        <taxon>Cohnella</taxon>
    </lineage>
</organism>
<feature type="domain" description="D-isomer specific 2-hydroxyacid dehydrogenase catalytic" evidence="5">
    <location>
        <begin position="37"/>
        <end position="311"/>
    </location>
</feature>
<comment type="caution">
    <text evidence="7">The sequence shown here is derived from an EMBL/GenBank/DDBJ whole genome shotgun (WGS) entry which is preliminary data.</text>
</comment>
<evidence type="ECO:0000256" key="3">
    <source>
        <dbReference type="ARBA" id="ARBA00023027"/>
    </source>
</evidence>
<dbReference type="RefSeq" id="WP_185130106.1">
    <property type="nucleotide sequence ID" value="NZ_JACJVO010000020.1"/>
</dbReference>
<proteinExistence type="inferred from homology"/>
<dbReference type="InterPro" id="IPR036291">
    <property type="entry name" value="NAD(P)-bd_dom_sf"/>
</dbReference>
<dbReference type="Gene3D" id="3.40.50.720">
    <property type="entry name" value="NAD(P)-binding Rossmann-like Domain"/>
    <property type="match status" value="2"/>
</dbReference>
<dbReference type="Pfam" id="PF00389">
    <property type="entry name" value="2-Hacid_dh"/>
    <property type="match status" value="1"/>
</dbReference>
<dbReference type="GO" id="GO:0016616">
    <property type="term" value="F:oxidoreductase activity, acting on the CH-OH group of donors, NAD or NADP as acceptor"/>
    <property type="evidence" value="ECO:0007669"/>
    <property type="project" value="InterPro"/>
</dbReference>
<dbReference type="AlphaFoldDB" id="A0A7X0SRA2"/>
<evidence type="ECO:0000256" key="2">
    <source>
        <dbReference type="ARBA" id="ARBA00023002"/>
    </source>
</evidence>
<dbReference type="FunFam" id="3.40.50.720:FF:000363">
    <property type="entry name" value="D-isomer specific 2-hydroxyacid dehydrogenase"/>
    <property type="match status" value="1"/>
</dbReference>
<dbReference type="Proteomes" id="UP000564644">
    <property type="component" value="Unassembled WGS sequence"/>
</dbReference>
<evidence type="ECO:0000259" key="6">
    <source>
        <dbReference type="Pfam" id="PF02826"/>
    </source>
</evidence>